<dbReference type="EMBL" id="CP002046">
    <property type="protein sequence ID" value="EAP87536.1"/>
    <property type="molecule type" value="Genomic_DNA"/>
</dbReference>
<protein>
    <submittedName>
        <fullName evidence="1">Phenylalanyl-tRNA synthetase alpha subunit</fullName>
    </submittedName>
</protein>
<dbReference type="RefSeq" id="WP_013186214.1">
    <property type="nucleotide sequence ID" value="NC_014230.1"/>
</dbReference>
<dbReference type="GeneID" id="89452243"/>
<dbReference type="eggNOG" id="ENOG50316WB">
    <property type="taxonomic scope" value="Bacteria"/>
</dbReference>
<proteinExistence type="predicted"/>
<dbReference type="HOGENOM" id="CLU_134435_0_0_10"/>
<dbReference type="Proteomes" id="UP000002297">
    <property type="component" value="Chromosome"/>
</dbReference>
<gene>
    <name evidence="1" type="ordered locus">CA2559_02235</name>
</gene>
<dbReference type="KEGG" id="cat:CA2559_02235"/>
<dbReference type="GO" id="GO:0004812">
    <property type="term" value="F:aminoacyl-tRNA ligase activity"/>
    <property type="evidence" value="ECO:0007669"/>
    <property type="project" value="UniProtKB-KW"/>
</dbReference>
<name>A3U5L9_CROAH</name>
<keyword evidence="1" id="KW-0436">Ligase</keyword>
<dbReference type="OrthoDB" id="953239at2"/>
<accession>A3U5L9</accession>
<evidence type="ECO:0000313" key="1">
    <source>
        <dbReference type="EMBL" id="EAP87536.1"/>
    </source>
</evidence>
<dbReference type="STRING" id="216432.CA2559_02235"/>
<dbReference type="AlphaFoldDB" id="A3U5L9"/>
<reference evidence="1 2" key="1">
    <citation type="journal article" date="2010" name="J. Bacteriol.">
        <title>The complete genome sequence of Croceibacter atlanticus HTCC2559T.</title>
        <authorList>
            <person name="Oh H.M."/>
            <person name="Kang I."/>
            <person name="Ferriera S."/>
            <person name="Giovannoni S.J."/>
            <person name="Cho J.C."/>
        </authorList>
    </citation>
    <scope>NUCLEOTIDE SEQUENCE [LARGE SCALE GENOMIC DNA]</scope>
    <source>
        <strain evidence="2">ATCC BAA-628 / HTCC2559 / KCTC 12090</strain>
    </source>
</reference>
<keyword evidence="1" id="KW-0030">Aminoacyl-tRNA synthetase</keyword>
<sequence length="131" mass="15234">MKKDITIPESKDIYIAAVLEEHPEYHTKDWNAYIINDGKEPIEMALIVSKGFNDTKITAEFRHQVKLLPAKSYAKIEFLETKVLALNNQFSVTYFKDNKMFEKTFLFKANTIKEKYLDKLPVMKLEGILGN</sequence>
<evidence type="ECO:0000313" key="2">
    <source>
        <dbReference type="Proteomes" id="UP000002297"/>
    </source>
</evidence>
<keyword evidence="2" id="KW-1185">Reference proteome</keyword>
<organism evidence="1 2">
    <name type="scientific">Croceibacter atlanticus (strain ATCC BAA-628 / JCM 21780 / CIP 108009 / IAM 15332 / KCTC 12090 / HTCC2559)</name>
    <dbReference type="NCBI Taxonomy" id="216432"/>
    <lineage>
        <taxon>Bacteria</taxon>
        <taxon>Pseudomonadati</taxon>
        <taxon>Bacteroidota</taxon>
        <taxon>Flavobacteriia</taxon>
        <taxon>Flavobacteriales</taxon>
        <taxon>Flavobacteriaceae</taxon>
        <taxon>Croceibacter</taxon>
    </lineage>
</organism>